<comment type="function">
    <text evidence="9">Acts as an acyl-protein thioesterase that hydrolyzes fatty acids from acylated residues in proteins. Regulates the mitochondrial S-depalmitoylation of the nucleophilic active site residue of peroxiredoxin-5/PRDX5, a key antioxidant protein, therefore modulating mitochondrial antioxidant ability. Also catalyzes the deglucuronidation of mycophenolic acid acyl-glucuronide, an active metabolite of the immunosuppressant drug mycophenolate.</text>
</comment>
<dbReference type="AlphaFoldDB" id="A0A212S4F7"/>
<name>A0A212S4F7_RHOAC</name>
<dbReference type="Proteomes" id="UP000198418">
    <property type="component" value="Unassembled WGS sequence"/>
</dbReference>
<accession>A0A212S4F7</accession>
<dbReference type="EMBL" id="FYDG01000012">
    <property type="protein sequence ID" value="SNB80067.1"/>
    <property type="molecule type" value="Genomic_DNA"/>
</dbReference>
<dbReference type="GO" id="GO:0102390">
    <property type="term" value="F:mycophenolic acid acyl-glucuronide esterase activity"/>
    <property type="evidence" value="ECO:0007669"/>
    <property type="project" value="UniProtKB-EC"/>
</dbReference>
<keyword evidence="3" id="KW-0809">Transit peptide</keyword>
<feature type="domain" description="AB hydrolase-1" evidence="12">
    <location>
        <begin position="48"/>
        <end position="232"/>
    </location>
</feature>
<evidence type="ECO:0000313" key="13">
    <source>
        <dbReference type="EMBL" id="SNB80067.1"/>
    </source>
</evidence>
<dbReference type="GO" id="GO:0008474">
    <property type="term" value="F:palmitoyl-(protein) hydrolase activity"/>
    <property type="evidence" value="ECO:0007669"/>
    <property type="project" value="UniProtKB-EC"/>
</dbReference>
<dbReference type="InterPro" id="IPR000073">
    <property type="entry name" value="AB_hydrolase_1"/>
</dbReference>
<keyword evidence="2" id="KW-0378">Hydrolase</keyword>
<dbReference type="Pfam" id="PF12697">
    <property type="entry name" value="Abhydrolase_6"/>
    <property type="match status" value="1"/>
</dbReference>
<evidence type="ECO:0000259" key="12">
    <source>
        <dbReference type="Pfam" id="PF12697"/>
    </source>
</evidence>
<dbReference type="EC" id="3.1.2.22" evidence="1"/>
<dbReference type="PANTHER" id="PTHR16138:SF7">
    <property type="entry name" value="PALMITOYL-PROTEIN THIOESTERASE ABHD10, MITOCHONDRIAL"/>
    <property type="match status" value="1"/>
</dbReference>
<evidence type="ECO:0000256" key="2">
    <source>
        <dbReference type="ARBA" id="ARBA00022801"/>
    </source>
</evidence>
<dbReference type="OrthoDB" id="9813296at2"/>
<evidence type="ECO:0000256" key="3">
    <source>
        <dbReference type="ARBA" id="ARBA00022946"/>
    </source>
</evidence>
<dbReference type="InterPro" id="IPR029058">
    <property type="entry name" value="AB_hydrolase_fold"/>
</dbReference>
<evidence type="ECO:0000256" key="4">
    <source>
        <dbReference type="ARBA" id="ARBA00039132"/>
    </source>
</evidence>
<evidence type="ECO:0000256" key="7">
    <source>
        <dbReference type="ARBA" id="ARBA00042645"/>
    </source>
</evidence>
<evidence type="ECO:0000256" key="10">
    <source>
        <dbReference type="ARBA" id="ARBA00047409"/>
    </source>
</evidence>
<protein>
    <recommendedName>
        <fullName evidence="5">Palmitoyl-protein thioesterase ABHD10, mitochondrial</fullName>
        <ecNumber evidence="4">3.1.1.93</ecNumber>
        <ecNumber evidence="1">3.1.2.22</ecNumber>
    </recommendedName>
    <alternativeName>
        <fullName evidence="7">Acyl-protein thioesterase ABHD10</fullName>
    </alternativeName>
    <alternativeName>
        <fullName evidence="8">Alpha/beta hydrolase domain-containing protein 10</fullName>
    </alternativeName>
    <alternativeName>
        <fullName evidence="6">Mycophenolic acid acyl-glucuronide esterase, mitochondrial</fullName>
    </alternativeName>
</protein>
<organism evidence="13 14">
    <name type="scientific">Rhodoblastus acidophilus</name>
    <name type="common">Rhodopseudomonas acidophila</name>
    <dbReference type="NCBI Taxonomy" id="1074"/>
    <lineage>
        <taxon>Bacteria</taxon>
        <taxon>Pseudomonadati</taxon>
        <taxon>Pseudomonadota</taxon>
        <taxon>Alphaproteobacteria</taxon>
        <taxon>Hyphomicrobiales</taxon>
        <taxon>Rhodoblastaceae</taxon>
        <taxon>Rhodoblastus</taxon>
    </lineage>
</organism>
<evidence type="ECO:0000256" key="8">
    <source>
        <dbReference type="ARBA" id="ARBA00042704"/>
    </source>
</evidence>
<evidence type="ECO:0000256" key="1">
    <source>
        <dbReference type="ARBA" id="ARBA00012423"/>
    </source>
</evidence>
<dbReference type="SUPFAM" id="SSF53474">
    <property type="entry name" value="alpha/beta-Hydrolases"/>
    <property type="match status" value="1"/>
</dbReference>
<evidence type="ECO:0000256" key="5">
    <source>
        <dbReference type="ARBA" id="ARBA00039314"/>
    </source>
</evidence>
<dbReference type="Gene3D" id="3.40.50.1820">
    <property type="entry name" value="alpha/beta hydrolase"/>
    <property type="match status" value="1"/>
</dbReference>
<dbReference type="RefSeq" id="WP_088521923.1">
    <property type="nucleotide sequence ID" value="NZ_FYDG01000012.1"/>
</dbReference>
<evidence type="ECO:0000256" key="9">
    <source>
        <dbReference type="ARBA" id="ARBA00046047"/>
    </source>
</evidence>
<comment type="catalytic activity">
    <reaction evidence="11">
        <text>mycophenolic acid O-acyl-beta-D-glucuronide + H2O = mycophenolate + D-glucuronate + H(+)</text>
        <dbReference type="Rhea" id="RHEA:34179"/>
        <dbReference type="ChEBI" id="CHEBI:15377"/>
        <dbReference type="ChEBI" id="CHEBI:15378"/>
        <dbReference type="ChEBI" id="CHEBI:58720"/>
        <dbReference type="ChEBI" id="CHEBI:62932"/>
        <dbReference type="ChEBI" id="CHEBI:66982"/>
        <dbReference type="EC" id="3.1.1.93"/>
    </reaction>
    <physiologicalReaction direction="left-to-right" evidence="11">
        <dbReference type="Rhea" id="RHEA:34180"/>
    </physiologicalReaction>
</comment>
<evidence type="ECO:0000313" key="14">
    <source>
        <dbReference type="Proteomes" id="UP000198418"/>
    </source>
</evidence>
<comment type="catalytic activity">
    <reaction evidence="10">
        <text>S-hexadecanoyl-L-cysteinyl-[protein] + H2O = L-cysteinyl-[protein] + hexadecanoate + H(+)</text>
        <dbReference type="Rhea" id="RHEA:19233"/>
        <dbReference type="Rhea" id="RHEA-COMP:10131"/>
        <dbReference type="Rhea" id="RHEA-COMP:11032"/>
        <dbReference type="ChEBI" id="CHEBI:7896"/>
        <dbReference type="ChEBI" id="CHEBI:15377"/>
        <dbReference type="ChEBI" id="CHEBI:15378"/>
        <dbReference type="ChEBI" id="CHEBI:29950"/>
        <dbReference type="ChEBI" id="CHEBI:74151"/>
        <dbReference type="EC" id="3.1.2.22"/>
    </reaction>
    <physiologicalReaction direction="left-to-right" evidence="10">
        <dbReference type="Rhea" id="RHEA:19234"/>
    </physiologicalReaction>
</comment>
<proteinExistence type="predicted"/>
<dbReference type="PANTHER" id="PTHR16138">
    <property type="entry name" value="MYCOPHENOLIC ACID ACYL-GLUCURONIDE ESTERASE, MITOCHONDRIAL"/>
    <property type="match status" value="1"/>
</dbReference>
<gene>
    <name evidence="13" type="ORF">SAMN06265338_11263</name>
</gene>
<reference evidence="14" key="1">
    <citation type="submission" date="2017-06" db="EMBL/GenBank/DDBJ databases">
        <authorList>
            <person name="Varghese N."/>
            <person name="Submissions S."/>
        </authorList>
    </citation>
    <scope>NUCLEOTIDE SEQUENCE [LARGE SCALE GENOMIC DNA]</scope>
    <source>
        <strain evidence="14">DSM 137</strain>
    </source>
</reference>
<dbReference type="InterPro" id="IPR052382">
    <property type="entry name" value="ABHD10_acyl-thioesterase"/>
</dbReference>
<sequence length="254" mass="27833">MTQAPQFFSPEPGQPRLAFLSRAGAVGPGLFWLGGYRSDMRGSKATFVDGFAAERGKPCLRFDYSGHGESDGEFTDGTIGLWADQACQIFRALTQGPQIVIGSSMGGWIALLLARALARLGETSRLAGMILIAPAPDFSEELIWPNLPDPVRQTLARDGVWRDEQNVFTREFFEDGRRNAVLGGEVRTGCPVRILQGMKDESVPWRHGLKLLEHLAADPATLTLIRDGDHRLCRAQDLELLREALAQMDGGAAR</sequence>
<dbReference type="EC" id="3.1.1.93" evidence="4"/>
<keyword evidence="14" id="KW-1185">Reference proteome</keyword>
<evidence type="ECO:0000256" key="6">
    <source>
        <dbReference type="ARBA" id="ARBA00041520"/>
    </source>
</evidence>
<evidence type="ECO:0000256" key="11">
    <source>
        <dbReference type="ARBA" id="ARBA00047972"/>
    </source>
</evidence>